<evidence type="ECO:0000259" key="1">
    <source>
        <dbReference type="PROSITE" id="PS50943"/>
    </source>
</evidence>
<dbReference type="RefSeq" id="WP_004302144.1">
    <property type="nucleotide sequence ID" value="NZ_CP103094.1"/>
</dbReference>
<protein>
    <submittedName>
        <fullName evidence="2">XRE family transcriptional regulator</fullName>
    </submittedName>
</protein>
<dbReference type="Gene3D" id="1.10.260.40">
    <property type="entry name" value="lambda repressor-like DNA-binding domains"/>
    <property type="match status" value="1"/>
</dbReference>
<dbReference type="GO" id="GO:0003677">
    <property type="term" value="F:DNA binding"/>
    <property type="evidence" value="ECO:0007669"/>
    <property type="project" value="InterPro"/>
</dbReference>
<dbReference type="EMBL" id="QRNE01000024">
    <property type="protein sequence ID" value="RHK28437.1"/>
    <property type="molecule type" value="Genomic_DNA"/>
</dbReference>
<dbReference type="SMART" id="SM00530">
    <property type="entry name" value="HTH_XRE"/>
    <property type="match status" value="1"/>
</dbReference>
<reference evidence="2 3" key="1">
    <citation type="submission" date="2018-08" db="EMBL/GenBank/DDBJ databases">
        <title>A genome reference for cultivated species of the human gut microbiota.</title>
        <authorList>
            <person name="Zou Y."/>
            <person name="Xue W."/>
            <person name="Luo G."/>
        </authorList>
    </citation>
    <scope>NUCLEOTIDE SEQUENCE [LARGE SCALE GENOMIC DNA]</scope>
    <source>
        <strain evidence="2 3">AF46-11NS</strain>
    </source>
</reference>
<dbReference type="InterPro" id="IPR010982">
    <property type="entry name" value="Lambda_DNA-bd_dom_sf"/>
</dbReference>
<evidence type="ECO:0000313" key="3">
    <source>
        <dbReference type="Proteomes" id="UP000285503"/>
    </source>
</evidence>
<dbReference type="PROSITE" id="PS50943">
    <property type="entry name" value="HTH_CROC1"/>
    <property type="match status" value="1"/>
</dbReference>
<sequence length="75" mass="8632">MAEKNLNRIKVMLAEKGKTNKWLAEKLGRDQATISKWCTNACQPPLEALIQISQCLEVDIKELIRVPEHNPYKEL</sequence>
<comment type="caution">
    <text evidence="2">The sequence shown here is derived from an EMBL/GenBank/DDBJ whole genome shotgun (WGS) entry which is preliminary data.</text>
</comment>
<feature type="domain" description="HTH cro/C1-type" evidence="1">
    <location>
        <begin position="9"/>
        <end position="63"/>
    </location>
</feature>
<accession>A0A415FZ57</accession>
<dbReference type="Pfam" id="PF13443">
    <property type="entry name" value="HTH_26"/>
    <property type="match status" value="1"/>
</dbReference>
<dbReference type="CDD" id="cd00093">
    <property type="entry name" value="HTH_XRE"/>
    <property type="match status" value="1"/>
</dbReference>
<dbReference type="InterPro" id="IPR001387">
    <property type="entry name" value="Cro/C1-type_HTH"/>
</dbReference>
<dbReference type="AlphaFoldDB" id="A0A415FZ57"/>
<organism evidence="2 3">
    <name type="scientific">Bacteroides xylanisolvens</name>
    <dbReference type="NCBI Taxonomy" id="371601"/>
    <lineage>
        <taxon>Bacteria</taxon>
        <taxon>Pseudomonadati</taxon>
        <taxon>Bacteroidota</taxon>
        <taxon>Bacteroidia</taxon>
        <taxon>Bacteroidales</taxon>
        <taxon>Bacteroidaceae</taxon>
        <taxon>Bacteroides</taxon>
    </lineage>
</organism>
<gene>
    <name evidence="2" type="ORF">DW075_06320</name>
</gene>
<dbReference type="Proteomes" id="UP000285503">
    <property type="component" value="Unassembled WGS sequence"/>
</dbReference>
<dbReference type="GeneID" id="29455459"/>
<proteinExistence type="predicted"/>
<name>A0A415FZ57_9BACE</name>
<evidence type="ECO:0000313" key="2">
    <source>
        <dbReference type="EMBL" id="RHK28437.1"/>
    </source>
</evidence>
<dbReference type="SUPFAM" id="SSF47413">
    <property type="entry name" value="lambda repressor-like DNA-binding domains"/>
    <property type="match status" value="1"/>
</dbReference>